<feature type="compositionally biased region" description="Basic and acidic residues" evidence="9">
    <location>
        <begin position="21"/>
        <end position="55"/>
    </location>
</feature>
<dbReference type="PANTHER" id="PTHR43343:SF3">
    <property type="entry name" value="PROTEASE DO-LIKE 8, CHLOROPLASTIC"/>
    <property type="match status" value="1"/>
</dbReference>
<evidence type="ECO:0000256" key="5">
    <source>
        <dbReference type="ARBA" id="ARBA00022692"/>
    </source>
</evidence>
<dbReference type="GO" id="GO:0004252">
    <property type="term" value="F:serine-type endopeptidase activity"/>
    <property type="evidence" value="ECO:0007669"/>
    <property type="project" value="InterPro"/>
</dbReference>
<feature type="domain" description="PDZ" evidence="11">
    <location>
        <begin position="437"/>
        <end position="516"/>
    </location>
</feature>
<dbReference type="Pfam" id="PF13365">
    <property type="entry name" value="Trypsin_2"/>
    <property type="match status" value="1"/>
</dbReference>
<feature type="compositionally biased region" description="Basic and acidic residues" evidence="9">
    <location>
        <begin position="125"/>
        <end position="141"/>
    </location>
</feature>
<evidence type="ECO:0000256" key="9">
    <source>
        <dbReference type="SAM" id="MobiDB-lite"/>
    </source>
</evidence>
<evidence type="ECO:0000313" key="13">
    <source>
        <dbReference type="Proteomes" id="UP000009885"/>
    </source>
</evidence>
<dbReference type="SMART" id="SM00228">
    <property type="entry name" value="PDZ"/>
    <property type="match status" value="1"/>
</dbReference>
<dbReference type="Gene3D" id="2.40.10.10">
    <property type="entry name" value="Trypsin-like serine proteases"/>
    <property type="match status" value="2"/>
</dbReference>
<dbReference type="SUPFAM" id="SSF50156">
    <property type="entry name" value="PDZ domain-like"/>
    <property type="match status" value="1"/>
</dbReference>
<evidence type="ECO:0000256" key="1">
    <source>
        <dbReference type="ARBA" id="ARBA00004162"/>
    </source>
</evidence>
<reference evidence="12 13" key="1">
    <citation type="journal article" date="2013" name="Genome Announc.">
        <title>Genome Sequence of Staphylococcus massiliensis Strain S46, Isolated from the Surface of Healthy Human Skin.</title>
        <authorList>
            <person name="Srivastav R."/>
            <person name="Singh A."/>
            <person name="Jangir P.K."/>
            <person name="Kumari C."/>
            <person name="Muduli S."/>
            <person name="Sharma R."/>
        </authorList>
    </citation>
    <scope>NUCLEOTIDE SEQUENCE [LARGE SCALE GENOMIC DNA]</scope>
    <source>
        <strain evidence="12 13">S46</strain>
    </source>
</reference>
<dbReference type="RefSeq" id="WP_009383571.1">
    <property type="nucleotide sequence ID" value="NZ_AMSQ01000008.1"/>
</dbReference>
<feature type="region of interest" description="Disordered" evidence="9">
    <location>
        <begin position="1"/>
        <end position="55"/>
    </location>
</feature>
<proteinExistence type="inferred from homology"/>
<dbReference type="PANTHER" id="PTHR43343">
    <property type="entry name" value="PEPTIDASE S12"/>
    <property type="match status" value="1"/>
</dbReference>
<dbReference type="Gene3D" id="2.30.42.10">
    <property type="match status" value="1"/>
</dbReference>
<comment type="subcellular location">
    <subcellularLocation>
        <location evidence="1">Cell membrane</location>
        <topology evidence="1">Single-pass membrane protein</topology>
    </subcellularLocation>
</comment>
<evidence type="ECO:0000256" key="6">
    <source>
        <dbReference type="ARBA" id="ARBA00022801"/>
    </source>
</evidence>
<dbReference type="InterPro" id="IPR043504">
    <property type="entry name" value="Peptidase_S1_PA_chymotrypsin"/>
</dbReference>
<keyword evidence="13" id="KW-1185">Reference proteome</keyword>
<comment type="caution">
    <text evidence="12">The sequence shown here is derived from an EMBL/GenBank/DDBJ whole genome shotgun (WGS) entry which is preliminary data.</text>
</comment>
<comment type="similarity">
    <text evidence="2">Belongs to the peptidase S1C family.</text>
</comment>
<gene>
    <name evidence="12" type="ORF">C273_06643</name>
</gene>
<protein>
    <recommendedName>
        <fullName evidence="3">Serine protease HtrA-like</fullName>
    </recommendedName>
</protein>
<dbReference type="InterPro" id="IPR051201">
    <property type="entry name" value="Chloro_Bact_Ser_Proteases"/>
</dbReference>
<keyword evidence="8 10" id="KW-1133">Transmembrane helix</keyword>
<dbReference type="STRING" id="1229783.C273_06643"/>
<evidence type="ECO:0000256" key="3">
    <source>
        <dbReference type="ARBA" id="ARBA00021768"/>
    </source>
</evidence>
<dbReference type="InterPro" id="IPR001478">
    <property type="entry name" value="PDZ"/>
</dbReference>
<dbReference type="InterPro" id="IPR036034">
    <property type="entry name" value="PDZ_sf"/>
</dbReference>
<dbReference type="PATRIC" id="fig|1229783.3.peg.1343"/>
<evidence type="ECO:0000256" key="7">
    <source>
        <dbReference type="ARBA" id="ARBA00022825"/>
    </source>
</evidence>
<organism evidence="12 13">
    <name type="scientific">Staphylococcus massiliensis S46</name>
    <dbReference type="NCBI Taxonomy" id="1229783"/>
    <lineage>
        <taxon>Bacteria</taxon>
        <taxon>Bacillati</taxon>
        <taxon>Bacillota</taxon>
        <taxon>Bacilli</taxon>
        <taxon>Bacillales</taxon>
        <taxon>Staphylococcaceae</taxon>
        <taxon>Staphylococcus</taxon>
    </lineage>
</organism>
<keyword evidence="7" id="KW-0720">Serine protease</keyword>
<accession>K9AZX8</accession>
<dbReference type="GO" id="GO:0006508">
    <property type="term" value="P:proteolysis"/>
    <property type="evidence" value="ECO:0007669"/>
    <property type="project" value="UniProtKB-KW"/>
</dbReference>
<evidence type="ECO:0000256" key="10">
    <source>
        <dbReference type="SAM" id="Phobius"/>
    </source>
</evidence>
<dbReference type="PRINTS" id="PR00834">
    <property type="entry name" value="PROTEASES2C"/>
</dbReference>
<dbReference type="GO" id="GO:0005886">
    <property type="term" value="C:plasma membrane"/>
    <property type="evidence" value="ECO:0007669"/>
    <property type="project" value="UniProtKB-SubCell"/>
</dbReference>
<dbReference type="InterPro" id="IPR009003">
    <property type="entry name" value="Peptidase_S1_PA"/>
</dbReference>
<dbReference type="PROSITE" id="PS50106">
    <property type="entry name" value="PDZ"/>
    <property type="match status" value="1"/>
</dbReference>
<dbReference type="OrthoDB" id="9758917at2"/>
<evidence type="ECO:0000313" key="12">
    <source>
        <dbReference type="EMBL" id="EKU48117.1"/>
    </source>
</evidence>
<keyword evidence="10" id="KW-0472">Membrane</keyword>
<feature type="region of interest" description="Disordered" evidence="9">
    <location>
        <begin position="67"/>
        <end position="141"/>
    </location>
</feature>
<dbReference type="SUPFAM" id="SSF50494">
    <property type="entry name" value="Trypsin-like serine proteases"/>
    <property type="match status" value="1"/>
</dbReference>
<name>K9AZX8_9STAP</name>
<feature type="compositionally biased region" description="Basic and acidic residues" evidence="9">
    <location>
        <begin position="101"/>
        <end position="115"/>
    </location>
</feature>
<dbReference type="eggNOG" id="COG0265">
    <property type="taxonomic scope" value="Bacteria"/>
</dbReference>
<keyword evidence="5 10" id="KW-0812">Transmembrane</keyword>
<keyword evidence="4 12" id="KW-0645">Protease</keyword>
<dbReference type="Proteomes" id="UP000009885">
    <property type="component" value="Unassembled WGS sequence"/>
</dbReference>
<evidence type="ECO:0000256" key="8">
    <source>
        <dbReference type="ARBA" id="ARBA00022989"/>
    </source>
</evidence>
<dbReference type="Pfam" id="PF13180">
    <property type="entry name" value="PDZ_2"/>
    <property type="match status" value="1"/>
</dbReference>
<keyword evidence="6" id="KW-0378">Hydrolase</keyword>
<feature type="compositionally biased region" description="Basic residues" evidence="9">
    <location>
        <begin position="76"/>
        <end position="88"/>
    </location>
</feature>
<feature type="transmembrane region" description="Helical" evidence="10">
    <location>
        <begin position="162"/>
        <end position="179"/>
    </location>
</feature>
<feature type="compositionally biased region" description="Polar residues" evidence="9">
    <location>
        <begin position="89"/>
        <end position="98"/>
    </location>
</feature>
<sequence>MDKKDKQTIPKSRYRRKRREFFHNEEREARIKEEQEQHQIQKQKEQAQIRNNEERVKDNLQKARVEKLTHDEHKDGKRKHKRIHHRNGLRNQTANSSIVEEYNREKEQQVEETKAHNNHQQGLDNEAHETKDHPTSYDTDKKHHQDFIDKVLDFIKKHWGKLLVIAAALLVLLLIFSIFQSVKDKETKPDVQTSLKDNKNQISTNKHVTKSMEVANKAIHSVVTVEQLGQDNGAPTVSPNNEIGSGVVYKEVDGFFYVLTNSHVVGKAKDVQVRYGNEQVKGRVLGVDANQDLAVVRIEQTDALTVIDADTKNHPVLAEPILVIGNPLGQDFNRSVSEGIISGLNRDVPLDVDKDQTYDVLLNAFQVDAAVNPGNSGGAVVDQSGKLIGISTVKVTMPNVEGMSFAIPIEHALEVAKHLEEGEDVKYPNTGIQLQNVVELAPSEKEKLKLSKNMTHGVIIRDVKAGEPGDEAGLKVNDVIVKVDDQRVQNSLKYKQLLFAHKNKKKSVKVLVIREGNEKNINLKFK</sequence>
<dbReference type="AlphaFoldDB" id="K9AZX8"/>
<dbReference type="EMBL" id="AMSQ01000008">
    <property type="protein sequence ID" value="EKU48117.1"/>
    <property type="molecule type" value="Genomic_DNA"/>
</dbReference>
<dbReference type="InterPro" id="IPR001940">
    <property type="entry name" value="Peptidase_S1C"/>
</dbReference>
<evidence type="ECO:0000256" key="2">
    <source>
        <dbReference type="ARBA" id="ARBA00010541"/>
    </source>
</evidence>
<evidence type="ECO:0000259" key="11">
    <source>
        <dbReference type="PROSITE" id="PS50106"/>
    </source>
</evidence>
<evidence type="ECO:0000256" key="4">
    <source>
        <dbReference type="ARBA" id="ARBA00022670"/>
    </source>
</evidence>